<dbReference type="Gene3D" id="1.10.10.200">
    <property type="match status" value="1"/>
</dbReference>
<organism evidence="3 4">
    <name type="scientific">Hirundo rustica rustica</name>
    <dbReference type="NCBI Taxonomy" id="333673"/>
    <lineage>
        <taxon>Eukaryota</taxon>
        <taxon>Metazoa</taxon>
        <taxon>Chordata</taxon>
        <taxon>Craniata</taxon>
        <taxon>Vertebrata</taxon>
        <taxon>Euteleostomi</taxon>
        <taxon>Archelosauria</taxon>
        <taxon>Archosauria</taxon>
        <taxon>Dinosauria</taxon>
        <taxon>Saurischia</taxon>
        <taxon>Theropoda</taxon>
        <taxon>Coelurosauria</taxon>
        <taxon>Aves</taxon>
        <taxon>Neognathae</taxon>
        <taxon>Neoaves</taxon>
        <taxon>Telluraves</taxon>
        <taxon>Australaves</taxon>
        <taxon>Passeriformes</taxon>
        <taxon>Sylvioidea</taxon>
        <taxon>Hirundinidae</taxon>
        <taxon>Hirundo</taxon>
    </lineage>
</organism>
<dbReference type="InterPro" id="IPR003308">
    <property type="entry name" value="Integrase_Zn-bd_dom_N"/>
</dbReference>
<dbReference type="PROSITE" id="PS50876">
    <property type="entry name" value="ZF_INTEGRASE"/>
    <property type="match status" value="1"/>
</dbReference>
<evidence type="ECO:0000256" key="1">
    <source>
        <dbReference type="PROSITE-ProRule" id="PRU00450"/>
    </source>
</evidence>
<dbReference type="SUPFAM" id="SSF50122">
    <property type="entry name" value="DNA-binding domain of retroviral integrase"/>
    <property type="match status" value="1"/>
</dbReference>
<dbReference type="InterPro" id="IPR017856">
    <property type="entry name" value="Integrase-like_N"/>
</dbReference>
<dbReference type="GO" id="GO:0008270">
    <property type="term" value="F:zinc ion binding"/>
    <property type="evidence" value="ECO:0007669"/>
    <property type="project" value="UniProtKB-KW"/>
</dbReference>
<dbReference type="Gene3D" id="2.30.30.10">
    <property type="entry name" value="Integrase, C-terminal domain superfamily, retroviral"/>
    <property type="match status" value="1"/>
</dbReference>
<dbReference type="SUPFAM" id="SSF46919">
    <property type="entry name" value="N-terminal Zn binding domain of HIV integrase"/>
    <property type="match status" value="1"/>
</dbReference>
<keyword evidence="1" id="KW-0862">Zinc</keyword>
<protein>
    <recommendedName>
        <fullName evidence="2">Integrase-type domain-containing protein</fullName>
    </recommendedName>
</protein>
<keyword evidence="1" id="KW-0863">Zinc-finger</keyword>
<evidence type="ECO:0000259" key="2">
    <source>
        <dbReference type="PROSITE" id="PS50876"/>
    </source>
</evidence>
<dbReference type="InterPro" id="IPR036862">
    <property type="entry name" value="Integrase_C_dom_sf_retrovir"/>
</dbReference>
<dbReference type="AlphaFoldDB" id="A0A3M0KSY4"/>
<accession>A0A3M0KSY4</accession>
<evidence type="ECO:0000313" key="4">
    <source>
        <dbReference type="Proteomes" id="UP000269221"/>
    </source>
</evidence>
<dbReference type="GO" id="GO:0003676">
    <property type="term" value="F:nucleic acid binding"/>
    <property type="evidence" value="ECO:0007669"/>
    <property type="project" value="InterPro"/>
</dbReference>
<comment type="caution">
    <text evidence="3">The sequence shown here is derived from an EMBL/GenBank/DDBJ whole genome shotgun (WGS) entry which is preliminary data.</text>
</comment>
<reference evidence="3 4" key="1">
    <citation type="submission" date="2018-07" db="EMBL/GenBank/DDBJ databases">
        <title>A high quality draft genome assembly of the barn swallow (H. rustica rustica).</title>
        <authorList>
            <person name="Formenti G."/>
            <person name="Chiara M."/>
            <person name="Poveda L."/>
            <person name="Francoijs K.-J."/>
            <person name="Bonisoli-Alquati A."/>
            <person name="Canova L."/>
            <person name="Gianfranceschi L."/>
            <person name="Horner D.S."/>
            <person name="Saino N."/>
        </authorList>
    </citation>
    <scope>NUCLEOTIDE SEQUENCE [LARGE SCALE GENOMIC DNA]</scope>
    <source>
        <strain evidence="3">Chelidonia</strain>
        <tissue evidence="3">Blood</tissue>
    </source>
</reference>
<dbReference type="Proteomes" id="UP000269221">
    <property type="component" value="Unassembled WGS sequence"/>
</dbReference>
<feature type="domain" description="Integrase-type" evidence="2">
    <location>
        <begin position="65"/>
        <end position="106"/>
    </location>
</feature>
<proteinExistence type="predicted"/>
<dbReference type="Pfam" id="PF02022">
    <property type="entry name" value="Integrase_Zn"/>
    <property type="match status" value="1"/>
</dbReference>
<evidence type="ECO:0000313" key="3">
    <source>
        <dbReference type="EMBL" id="RMC16273.1"/>
    </source>
</evidence>
<sequence>MSLLSTESPVLGILPSSINCSGAQDFGAPSPALLELGQPRSSCRGFFSTAHADKLTMTISGTLPNIFEQAKLNRAFFHQNAQALMGIFHISKSQAKKIISACPDCELVQPPASMGAVNPRAKLKENPLVLIRNPETGQSERPFKLITWGKGFACVFTAVGLAAVLCRDTPLPAGDPRRSSRQPWSFHRSSLVLSGSQGIRLPWTL</sequence>
<keyword evidence="4" id="KW-1185">Reference proteome</keyword>
<dbReference type="STRING" id="333673.A0A3M0KSY4"/>
<dbReference type="EMBL" id="QRBI01000104">
    <property type="protein sequence ID" value="RMC16273.1"/>
    <property type="molecule type" value="Genomic_DNA"/>
</dbReference>
<name>A0A3M0KSY4_HIRRU</name>
<keyword evidence="1" id="KW-0479">Metal-binding</keyword>
<gene>
    <name evidence="3" type="ORF">DUI87_08488</name>
</gene>